<evidence type="ECO:0000313" key="3">
    <source>
        <dbReference type="EMBL" id="EJR29310.1"/>
    </source>
</evidence>
<evidence type="ECO:0000313" key="4">
    <source>
        <dbReference type="Proteomes" id="UP000006976"/>
    </source>
</evidence>
<dbReference type="InterPro" id="IPR002514">
    <property type="entry name" value="Transposase_8"/>
</dbReference>
<dbReference type="PANTHER" id="PTHR33795:SF1">
    <property type="entry name" value="INSERTION ELEMENT IS150 PROTEIN INSJ"/>
    <property type="match status" value="1"/>
</dbReference>
<proteinExistence type="inferred from homology"/>
<sequence length="173" mass="20057">MSRKYTFEVKQNAVEHYLNTTDSFKITAKKHQVSISLLKEWVARTREQGVESLNSKCTRYDIQFKMEVLNFMNNTGASSLQAAATFNIPSPRTIRKWRSILETQGIDALRKTCKGYSTVKIKKAIAPNKKQNSNTDNDLQKENEYLRMENAYLKKLHALIQQKQQSLKKTKHT</sequence>
<dbReference type="InterPro" id="IPR009057">
    <property type="entry name" value="Homeodomain-like_sf"/>
</dbReference>
<comment type="similarity">
    <text evidence="1">Belongs to the IS150/IS1296 orfA family.</text>
</comment>
<gene>
    <name evidence="3" type="ORF">III_05935</name>
</gene>
<dbReference type="InterPro" id="IPR036388">
    <property type="entry name" value="WH-like_DNA-bd_sf"/>
</dbReference>
<accession>A0ABC9QVQ2</accession>
<dbReference type="Pfam" id="PF01527">
    <property type="entry name" value="HTH_Tnp_1"/>
    <property type="match status" value="1"/>
</dbReference>
<dbReference type="AlphaFoldDB" id="A0ABC9QVQ2"/>
<dbReference type="SUPFAM" id="SSF46689">
    <property type="entry name" value="Homeodomain-like"/>
    <property type="match status" value="2"/>
</dbReference>
<dbReference type="Gene3D" id="1.10.10.10">
    <property type="entry name" value="Winged helix-like DNA-binding domain superfamily/Winged helix DNA-binding domain"/>
    <property type="match status" value="1"/>
</dbReference>
<feature type="domain" description="Insertion element IS150 protein InsJ-like helix-turn-helix" evidence="2">
    <location>
        <begin position="64"/>
        <end position="111"/>
    </location>
</feature>
<dbReference type="Pfam" id="PF13518">
    <property type="entry name" value="HTH_28"/>
    <property type="match status" value="1"/>
</dbReference>
<evidence type="ECO:0000256" key="1">
    <source>
        <dbReference type="ARBA" id="ARBA00038232"/>
    </source>
</evidence>
<reference evidence="3 4" key="1">
    <citation type="submission" date="2012-04" db="EMBL/GenBank/DDBJ databases">
        <title>The Genome Sequence of Bacillus cereus VD078.</title>
        <authorList>
            <consortium name="The Broad Institute Genome Sequencing Platform"/>
            <consortium name="The Broad Institute Genome Sequencing Center for Infectious Disease"/>
            <person name="Feldgarden M."/>
            <person name="Van der Auwera G.A."/>
            <person name="Mahillon J."/>
            <person name="Duprez V."/>
            <person name="Timmery S."/>
            <person name="Mattelet C."/>
            <person name="Dierick K."/>
            <person name="Sun M."/>
            <person name="Yu Z."/>
            <person name="Zhu L."/>
            <person name="Hu X."/>
            <person name="Shank E.B."/>
            <person name="Swiecicka I."/>
            <person name="Hansen B.M."/>
            <person name="Andrup L."/>
            <person name="Young S.K."/>
            <person name="Zeng Q."/>
            <person name="Gargeya S."/>
            <person name="Fitzgerald M."/>
            <person name="Haas B."/>
            <person name="Abouelleil A."/>
            <person name="Alvarado L."/>
            <person name="Arachchi H.M."/>
            <person name="Berlin A."/>
            <person name="Chapman S.B."/>
            <person name="Goldberg J."/>
            <person name="Griggs A."/>
            <person name="Gujja S."/>
            <person name="Hansen M."/>
            <person name="Howarth C."/>
            <person name="Imamovic A."/>
            <person name="Larimer J."/>
            <person name="McCowen C."/>
            <person name="Montmayeur A."/>
            <person name="Murphy C."/>
            <person name="Neiman D."/>
            <person name="Pearson M."/>
            <person name="Priest M."/>
            <person name="Roberts A."/>
            <person name="Saif S."/>
            <person name="Shea T."/>
            <person name="Sisk P."/>
            <person name="Sykes S."/>
            <person name="Wortman J."/>
            <person name="Nusbaum C."/>
            <person name="Birren B."/>
        </authorList>
    </citation>
    <scope>NUCLEOTIDE SEQUENCE [LARGE SCALE GENOMIC DNA]</scope>
    <source>
        <strain evidence="3 4">VD078</strain>
    </source>
</reference>
<name>A0ABC9QVQ2_BACMY</name>
<evidence type="ECO:0000259" key="2">
    <source>
        <dbReference type="Pfam" id="PF13518"/>
    </source>
</evidence>
<organism evidence="3 4">
    <name type="scientific">Bacillus mycoides</name>
    <dbReference type="NCBI Taxonomy" id="1405"/>
    <lineage>
        <taxon>Bacteria</taxon>
        <taxon>Bacillati</taxon>
        <taxon>Bacillota</taxon>
        <taxon>Bacilli</taxon>
        <taxon>Bacillales</taxon>
        <taxon>Bacillaceae</taxon>
        <taxon>Bacillus</taxon>
        <taxon>Bacillus cereus group</taxon>
    </lineage>
</organism>
<dbReference type="InterPro" id="IPR055247">
    <property type="entry name" value="InsJ-like_HTH"/>
</dbReference>
<protein>
    <recommendedName>
        <fullName evidence="2">Insertion element IS150 protein InsJ-like helix-turn-helix domain-containing protein</fullName>
    </recommendedName>
</protein>
<dbReference type="Proteomes" id="UP000006976">
    <property type="component" value="Unassembled WGS sequence"/>
</dbReference>
<dbReference type="InterPro" id="IPR052057">
    <property type="entry name" value="IS150/IS1296_orfA-like"/>
</dbReference>
<dbReference type="EMBL" id="AHEV01000055">
    <property type="protein sequence ID" value="EJR29310.1"/>
    <property type="molecule type" value="Genomic_DNA"/>
</dbReference>
<dbReference type="PANTHER" id="PTHR33795">
    <property type="entry name" value="INSERTION ELEMENT IS150 PROTEIN INSJ"/>
    <property type="match status" value="1"/>
</dbReference>
<comment type="caution">
    <text evidence="3">The sequence shown here is derived from an EMBL/GenBank/DDBJ whole genome shotgun (WGS) entry which is preliminary data.</text>
</comment>